<dbReference type="InterPro" id="IPR038050">
    <property type="entry name" value="Neuro_actylchol_rec"/>
</dbReference>
<reference evidence="2 3" key="1">
    <citation type="submission" date="2014-03" db="EMBL/GenBank/DDBJ databases">
        <title>Draft genome of the hookworm Oesophagostomum dentatum.</title>
        <authorList>
            <person name="Mitreva M."/>
        </authorList>
    </citation>
    <scope>NUCLEOTIDE SEQUENCE [LARGE SCALE GENOMIC DNA]</scope>
    <source>
        <strain evidence="2 3">OD-Hann</strain>
    </source>
</reference>
<dbReference type="GO" id="GO:0006811">
    <property type="term" value="P:monoatomic ion transport"/>
    <property type="evidence" value="ECO:0007669"/>
    <property type="project" value="InterPro"/>
</dbReference>
<name>A0A0B1T666_OESDE</name>
<feature type="signal peptide" evidence="1">
    <location>
        <begin position="1"/>
        <end position="19"/>
    </location>
</feature>
<proteinExistence type="predicted"/>
<accession>A0A0B1T666</accession>
<dbReference type="GO" id="GO:0016020">
    <property type="term" value="C:membrane"/>
    <property type="evidence" value="ECO:0007669"/>
    <property type="project" value="InterPro"/>
</dbReference>
<evidence type="ECO:0000313" key="2">
    <source>
        <dbReference type="EMBL" id="KHJ92714.1"/>
    </source>
</evidence>
<evidence type="ECO:0000313" key="3">
    <source>
        <dbReference type="Proteomes" id="UP000053660"/>
    </source>
</evidence>
<dbReference type="AlphaFoldDB" id="A0A0B1T666"/>
<organism evidence="2 3">
    <name type="scientific">Oesophagostomum dentatum</name>
    <name type="common">Nodular worm</name>
    <dbReference type="NCBI Taxonomy" id="61180"/>
    <lineage>
        <taxon>Eukaryota</taxon>
        <taxon>Metazoa</taxon>
        <taxon>Ecdysozoa</taxon>
        <taxon>Nematoda</taxon>
        <taxon>Chromadorea</taxon>
        <taxon>Rhabditida</taxon>
        <taxon>Rhabditina</taxon>
        <taxon>Rhabditomorpha</taxon>
        <taxon>Strongyloidea</taxon>
        <taxon>Strongylidae</taxon>
        <taxon>Oesophagostomum</taxon>
    </lineage>
</organism>
<feature type="chain" id="PRO_5002081933" evidence="1">
    <location>
        <begin position="20"/>
        <end position="68"/>
    </location>
</feature>
<dbReference type="EMBL" id="KN551183">
    <property type="protein sequence ID" value="KHJ92714.1"/>
    <property type="molecule type" value="Genomic_DNA"/>
</dbReference>
<dbReference type="Proteomes" id="UP000053660">
    <property type="component" value="Unassembled WGS sequence"/>
</dbReference>
<keyword evidence="1" id="KW-0732">Signal</keyword>
<keyword evidence="3" id="KW-1185">Reference proteome</keyword>
<protein>
    <submittedName>
        <fullName evidence="2">Uncharacterized protein</fullName>
    </submittedName>
</protein>
<gene>
    <name evidence="2" type="ORF">OESDEN_07390</name>
</gene>
<evidence type="ECO:0000256" key="1">
    <source>
        <dbReference type="SAM" id="SignalP"/>
    </source>
</evidence>
<dbReference type="SUPFAM" id="SSF90112">
    <property type="entry name" value="Neurotransmitter-gated ion-channel transmembrane pore"/>
    <property type="match status" value="1"/>
</dbReference>
<dbReference type="Gene3D" id="1.20.58.390">
    <property type="entry name" value="Neurotransmitter-gated ion-channel transmembrane domain"/>
    <property type="match status" value="1"/>
</dbReference>
<sequence>MLSSMTFVFLSLLELAVVGLKQRQGGRQTIQRIDGVAQLVFPAAFSIFNVGFTTEFCFEKLFVMHELM</sequence>
<dbReference type="InterPro" id="IPR036719">
    <property type="entry name" value="Neuro-gated_channel_TM_sf"/>
</dbReference>